<sequence length="491" mass="55952">MQVNNTMICGLRIRKQVRKALPVYIGIIVALLFFISKSDLAQQNPTLQTGKNEFFRRVASYKLPLHKRKGDKFPRKIWQSWKVDPLDFDERDSIRARSWVTLNPGHRYEVLTDANSMDYVEQHFGPEGLDRQDVVYVFRTLNATIIKADLLRYLVMYIEGGVYADIDVSAIRPVAKWIPEGVQEKDASLVISVEIDEPNWKDHPILGPKSRSFCQWTFMSKPRHPVMLRLIDNVLHWLEEISQKQGKGIADIELNFDEVLTGTGPSAFTAAVMDEMYHQTGWVQNWDTFHAMHNRTNATLVGDILVLTVDSFAAGQGHSDAGNHDSPRALVRHHYHASLWPSRHPRYSHPAYGMVEECNWKPECVNQWDMDKDNFVNLSQEQKEAAIANHQLSLAGKFEKEEAERKQHEQEEVDRRNEELRTSCASFMATAVLKAHEPVLTPALTPARELFAPPPFAPPPFAPPPFEPPPFEPPPFAPPAFAPPAFAEPQL</sequence>
<keyword evidence="3" id="KW-0812">Transmembrane</keyword>
<dbReference type="GO" id="GO:0000009">
    <property type="term" value="F:alpha-1,6-mannosyltransferase activity"/>
    <property type="evidence" value="ECO:0007669"/>
    <property type="project" value="InterPro"/>
</dbReference>
<dbReference type="PANTHER" id="PTHR31834:SF8">
    <property type="entry name" value="TRANSFERASE, PUTATIVE (AFU_ORTHOLOGUE AFUA_6G14040)-RELATED"/>
    <property type="match status" value="1"/>
</dbReference>
<keyword evidence="3" id="KW-0472">Membrane</keyword>
<gene>
    <name evidence="4" type="ORF">BJ875DRAFT_211391</name>
</gene>
<evidence type="ECO:0000256" key="2">
    <source>
        <dbReference type="SAM" id="MobiDB-lite"/>
    </source>
</evidence>
<dbReference type="InterPro" id="IPR029044">
    <property type="entry name" value="Nucleotide-diphossugar_trans"/>
</dbReference>
<evidence type="ECO:0000313" key="4">
    <source>
        <dbReference type="EMBL" id="KAG9229081.1"/>
    </source>
</evidence>
<dbReference type="Proteomes" id="UP000824998">
    <property type="component" value="Unassembled WGS sequence"/>
</dbReference>
<evidence type="ECO:0000256" key="3">
    <source>
        <dbReference type="SAM" id="Phobius"/>
    </source>
</evidence>
<dbReference type="FunFam" id="3.90.550.20:FF:000004">
    <property type="entry name" value="Glycosyltransferase family 32 protein"/>
    <property type="match status" value="1"/>
</dbReference>
<feature type="region of interest" description="Disordered" evidence="2">
    <location>
        <begin position="451"/>
        <end position="491"/>
    </location>
</feature>
<dbReference type="SUPFAM" id="SSF53448">
    <property type="entry name" value="Nucleotide-diphospho-sugar transferases"/>
    <property type="match status" value="1"/>
</dbReference>
<organism evidence="4 5">
    <name type="scientific">Amylocarpus encephaloides</name>
    <dbReference type="NCBI Taxonomy" id="45428"/>
    <lineage>
        <taxon>Eukaryota</taxon>
        <taxon>Fungi</taxon>
        <taxon>Dikarya</taxon>
        <taxon>Ascomycota</taxon>
        <taxon>Pezizomycotina</taxon>
        <taxon>Leotiomycetes</taxon>
        <taxon>Helotiales</taxon>
        <taxon>Helotiales incertae sedis</taxon>
        <taxon>Amylocarpus</taxon>
    </lineage>
</organism>
<dbReference type="Gene3D" id="3.90.550.20">
    <property type="match status" value="1"/>
</dbReference>
<accession>A0A9P8C1F4</accession>
<reference evidence="4" key="1">
    <citation type="journal article" date="2021" name="IMA Fungus">
        <title>Genomic characterization of three marine fungi, including Emericellopsis atlantica sp. nov. with signatures of a generalist lifestyle and marine biomass degradation.</title>
        <authorList>
            <person name="Hagestad O.C."/>
            <person name="Hou L."/>
            <person name="Andersen J.H."/>
            <person name="Hansen E.H."/>
            <person name="Altermark B."/>
            <person name="Li C."/>
            <person name="Kuhnert E."/>
            <person name="Cox R.J."/>
            <person name="Crous P.W."/>
            <person name="Spatafora J.W."/>
            <person name="Lail K."/>
            <person name="Amirebrahimi M."/>
            <person name="Lipzen A."/>
            <person name="Pangilinan J."/>
            <person name="Andreopoulos W."/>
            <person name="Hayes R.D."/>
            <person name="Ng V."/>
            <person name="Grigoriev I.V."/>
            <person name="Jackson S.A."/>
            <person name="Sutton T.D.S."/>
            <person name="Dobson A.D.W."/>
            <person name="Rama T."/>
        </authorList>
    </citation>
    <scope>NUCLEOTIDE SEQUENCE</scope>
    <source>
        <strain evidence="4">TRa018bII</strain>
    </source>
</reference>
<dbReference type="EMBL" id="MU251818">
    <property type="protein sequence ID" value="KAG9229081.1"/>
    <property type="molecule type" value="Genomic_DNA"/>
</dbReference>
<feature type="compositionally biased region" description="Pro residues" evidence="2">
    <location>
        <begin position="452"/>
        <end position="482"/>
    </location>
</feature>
<dbReference type="InterPro" id="IPR039367">
    <property type="entry name" value="Och1-like"/>
</dbReference>
<dbReference type="GO" id="GO:0006487">
    <property type="term" value="P:protein N-linked glycosylation"/>
    <property type="evidence" value="ECO:0007669"/>
    <property type="project" value="TreeGrafter"/>
</dbReference>
<keyword evidence="5" id="KW-1185">Reference proteome</keyword>
<comment type="similarity">
    <text evidence="1">Belongs to the glycosyltransferase 32 family.</text>
</comment>
<proteinExistence type="inferred from homology"/>
<keyword evidence="3" id="KW-1133">Transmembrane helix</keyword>
<evidence type="ECO:0000313" key="5">
    <source>
        <dbReference type="Proteomes" id="UP000824998"/>
    </source>
</evidence>
<dbReference type="GO" id="GO:0000136">
    <property type="term" value="C:mannan polymerase complex"/>
    <property type="evidence" value="ECO:0007669"/>
    <property type="project" value="TreeGrafter"/>
</dbReference>
<protein>
    <submittedName>
        <fullName evidence="4">Initiation-specific alpha-1,6-mannosyltransferase</fullName>
    </submittedName>
</protein>
<feature type="transmembrane region" description="Helical" evidence="3">
    <location>
        <begin position="20"/>
        <end position="36"/>
    </location>
</feature>
<name>A0A9P8C1F4_9HELO</name>
<dbReference type="Pfam" id="PF04488">
    <property type="entry name" value="Gly_transf_sug"/>
    <property type="match status" value="1"/>
</dbReference>
<evidence type="ECO:0000256" key="1">
    <source>
        <dbReference type="ARBA" id="ARBA00009003"/>
    </source>
</evidence>
<dbReference type="AlphaFoldDB" id="A0A9P8C1F4"/>
<dbReference type="InterPro" id="IPR007577">
    <property type="entry name" value="GlycoTrfase_DXD_sugar-bd_CS"/>
</dbReference>
<dbReference type="PANTHER" id="PTHR31834">
    <property type="entry name" value="INITIATION-SPECIFIC ALPHA-1,6-MANNOSYLTRANSFERASE"/>
    <property type="match status" value="1"/>
</dbReference>
<comment type="caution">
    <text evidence="4">The sequence shown here is derived from an EMBL/GenBank/DDBJ whole genome shotgun (WGS) entry which is preliminary data.</text>
</comment>
<dbReference type="OrthoDB" id="409543at2759"/>